<reference evidence="2" key="1">
    <citation type="journal article" date="2022" name="bioRxiv">
        <title>Sequencing and chromosome-scale assembly of the giantPleurodeles waltlgenome.</title>
        <authorList>
            <person name="Brown T."/>
            <person name="Elewa A."/>
            <person name="Iarovenko S."/>
            <person name="Subramanian E."/>
            <person name="Araus A.J."/>
            <person name="Petzold A."/>
            <person name="Susuki M."/>
            <person name="Suzuki K.-i.T."/>
            <person name="Hayashi T."/>
            <person name="Toyoda A."/>
            <person name="Oliveira C."/>
            <person name="Osipova E."/>
            <person name="Leigh N.D."/>
            <person name="Simon A."/>
            <person name="Yun M.H."/>
        </authorList>
    </citation>
    <scope>NUCLEOTIDE SEQUENCE</scope>
    <source>
        <strain evidence="2">20211129_DDA</strain>
        <tissue evidence="2">Liver</tissue>
    </source>
</reference>
<evidence type="ECO:0000313" key="3">
    <source>
        <dbReference type="Proteomes" id="UP001066276"/>
    </source>
</evidence>
<proteinExistence type="predicted"/>
<sequence length="127" mass="13942">MEPSRRASGHINILKSKGEKVDPGGTPQETLRNDVWRKMYDVRPIGQIKSGVSSTSPQSGSVTLHLIPSLAYVHLLGDSLCGDAESSVLCLVPQDSAYSREDQTICQQEGTRHRKTPPLKSRDTVTR</sequence>
<evidence type="ECO:0000256" key="1">
    <source>
        <dbReference type="SAM" id="MobiDB-lite"/>
    </source>
</evidence>
<name>A0AAV7ND12_PLEWA</name>
<accession>A0AAV7ND12</accession>
<protein>
    <submittedName>
        <fullName evidence="2">Uncharacterized protein</fullName>
    </submittedName>
</protein>
<evidence type="ECO:0000313" key="2">
    <source>
        <dbReference type="EMBL" id="KAJ1112549.1"/>
    </source>
</evidence>
<dbReference type="AlphaFoldDB" id="A0AAV7ND12"/>
<organism evidence="2 3">
    <name type="scientific">Pleurodeles waltl</name>
    <name type="common">Iberian ribbed newt</name>
    <dbReference type="NCBI Taxonomy" id="8319"/>
    <lineage>
        <taxon>Eukaryota</taxon>
        <taxon>Metazoa</taxon>
        <taxon>Chordata</taxon>
        <taxon>Craniata</taxon>
        <taxon>Vertebrata</taxon>
        <taxon>Euteleostomi</taxon>
        <taxon>Amphibia</taxon>
        <taxon>Batrachia</taxon>
        <taxon>Caudata</taxon>
        <taxon>Salamandroidea</taxon>
        <taxon>Salamandridae</taxon>
        <taxon>Pleurodelinae</taxon>
        <taxon>Pleurodeles</taxon>
    </lineage>
</organism>
<gene>
    <name evidence="2" type="ORF">NDU88_000811</name>
</gene>
<dbReference type="Proteomes" id="UP001066276">
    <property type="component" value="Chromosome 8"/>
</dbReference>
<comment type="caution">
    <text evidence="2">The sequence shown here is derived from an EMBL/GenBank/DDBJ whole genome shotgun (WGS) entry which is preliminary data.</text>
</comment>
<keyword evidence="3" id="KW-1185">Reference proteome</keyword>
<feature type="region of interest" description="Disordered" evidence="1">
    <location>
        <begin position="98"/>
        <end position="127"/>
    </location>
</feature>
<feature type="region of interest" description="Disordered" evidence="1">
    <location>
        <begin position="1"/>
        <end position="30"/>
    </location>
</feature>
<dbReference type="EMBL" id="JANPWB010000012">
    <property type="protein sequence ID" value="KAJ1112549.1"/>
    <property type="molecule type" value="Genomic_DNA"/>
</dbReference>